<sequence>MEACMKLLSGLVLVYILFFCSCKKEPGTTQFVSYEDTTWTVIGRTFIHPLDTAFTAAYTETLTTPVTGGDTLHFNRLADVFCPAGFCTTGNGGAVNGKVNVSLLYARTKGDFIRFARPTYSNTEGLLDNTAAFKITVSQNNKALTLTPGKMINIHFVSPAGLHNENRPLYGDTTIYNTGNFTWLGLSNQALLQPFTQTGNAGITFGYNLLTPKTGWMGCGREAENAGSAQTKLAVILPPICTNKTASVYAVLKNQRSVIRLNPEIISRAFISGKIPANTEVTLVVIAKTKMYYYLDSVSYTTAASGWQAIKIKPHRSTKEEINAFLDSL</sequence>
<reference evidence="1" key="1">
    <citation type="journal article" date="2014" name="Int. J. Syst. Evol. Microbiol.">
        <title>Complete genome sequence of Corynebacterium casei LMG S-19264T (=DSM 44701T), isolated from a smear-ripened cheese.</title>
        <authorList>
            <consortium name="US DOE Joint Genome Institute (JGI-PGF)"/>
            <person name="Walter F."/>
            <person name="Albersmeier A."/>
            <person name="Kalinowski J."/>
            <person name="Ruckert C."/>
        </authorList>
    </citation>
    <scope>NUCLEOTIDE SEQUENCE</scope>
    <source>
        <strain evidence="1">CGMCC 1.15290</strain>
    </source>
</reference>
<reference evidence="1" key="2">
    <citation type="submission" date="2020-09" db="EMBL/GenBank/DDBJ databases">
        <authorList>
            <person name="Sun Q."/>
            <person name="Zhou Y."/>
        </authorList>
    </citation>
    <scope>NUCLEOTIDE SEQUENCE</scope>
    <source>
        <strain evidence="1">CGMCC 1.15290</strain>
    </source>
</reference>
<dbReference type="AlphaFoldDB" id="A0A917MZC5"/>
<dbReference type="Proteomes" id="UP000627292">
    <property type="component" value="Unassembled WGS sequence"/>
</dbReference>
<comment type="caution">
    <text evidence="1">The sequence shown here is derived from an EMBL/GenBank/DDBJ whole genome shotgun (WGS) entry which is preliminary data.</text>
</comment>
<evidence type="ECO:0000313" key="1">
    <source>
        <dbReference type="EMBL" id="GGH82962.1"/>
    </source>
</evidence>
<protein>
    <submittedName>
        <fullName evidence="1">Uncharacterized protein</fullName>
    </submittedName>
</protein>
<proteinExistence type="predicted"/>
<keyword evidence="2" id="KW-1185">Reference proteome</keyword>
<accession>A0A917MZC5</accession>
<dbReference type="PROSITE" id="PS51257">
    <property type="entry name" value="PROKAR_LIPOPROTEIN"/>
    <property type="match status" value="1"/>
</dbReference>
<name>A0A917MZC5_9BACT</name>
<dbReference type="EMBL" id="BMIB01000008">
    <property type="protein sequence ID" value="GGH82962.1"/>
    <property type="molecule type" value="Genomic_DNA"/>
</dbReference>
<gene>
    <name evidence="1" type="ORF">GCM10011379_57640</name>
</gene>
<evidence type="ECO:0000313" key="2">
    <source>
        <dbReference type="Proteomes" id="UP000627292"/>
    </source>
</evidence>
<organism evidence="1 2">
    <name type="scientific">Filimonas zeae</name>
    <dbReference type="NCBI Taxonomy" id="1737353"/>
    <lineage>
        <taxon>Bacteria</taxon>
        <taxon>Pseudomonadati</taxon>
        <taxon>Bacteroidota</taxon>
        <taxon>Chitinophagia</taxon>
        <taxon>Chitinophagales</taxon>
        <taxon>Chitinophagaceae</taxon>
        <taxon>Filimonas</taxon>
    </lineage>
</organism>